<organism evidence="2 4">
    <name type="scientific">Avibacterium gallinarum</name>
    <name type="common">Pasteurella gallinarum</name>
    <dbReference type="NCBI Taxonomy" id="755"/>
    <lineage>
        <taxon>Bacteria</taxon>
        <taxon>Pseudomonadati</taxon>
        <taxon>Pseudomonadota</taxon>
        <taxon>Gammaproteobacteria</taxon>
        <taxon>Pasteurellales</taxon>
        <taxon>Pasteurellaceae</taxon>
        <taxon>Avibacterium</taxon>
    </lineage>
</organism>
<sequence>MLKIDKAILDTNKVICKNISKFDESERGLLSQNILAQLRNLVEYISQKIYSQGNDIDPNDYKNKKSAWEYIKSKGNLNFLHKFHELLQKSASHYTLDENGSERLMLKYYEYLLRIKAFLEDEYRLQILNNIDDFPLELDNSYYEFYSKVSEKIDKYNYKTNYLDYRDKYYIQKIKPFFINHRIYYEITFTLADDKVSKFDRIIAFTKLNILHNYSVQLRVREEFIDTFGGKMPIKIIDDWEVSIRSCEFRNFSKIFKTQPISSTSIEYSNLMKELKDSKMCLVDILNLSDKYYNEFRNRVLLNAKTEHFIKLLDTCRDLFFEKKEDGANVIRYLLYRMNNKIIKSQLNDVQCPKLSNLYLQWGCIPFEQMPFTTSLVNHNPKIYDLFDCIEYKDRESEFLARLIKNNTEQKEMLFTPIDEIVGFNNISDLVGKYNSKLYYTHKGRKLVKYKNYLCISEYVADCLEIIKKLKEFSTQKVSGYTNSIESWIETNSYSIDCEEKLNFLKRMFSNSRLALVYGAAGTGKSTFINHVSHFWSEKSKLYLTNTNPAINNLKRKVSAKNCEFMTISRFLSPRNKSNEYEILIIDECSTVSNRDMKAILTKIKCKLMVLVGDVFQIESILFGNWFNILREFLGKSSIIELTKPYRTTDNDLLTVWNRVRELDIAILEPMVKNNYSVYLDDSILKRTRDDEIILCLNYDGVYGINNINRFLQNSNPNTPIIWGVNTYKIGDPILFNESERFAPLIHNNMKGKIVSIKKEKETIFFEIELYIKINEIDAEPYDFKLIETDSNLNSVIGFTVNQYPGADEDNDSSSALVPFQVAYAVSIHKSQGLEYDSVKIVITNEIEELVTHSIFYTAITRAKKDLKIYWSPETEKSILASFEKKNFSRDTKLLKSIIDKKN</sequence>
<dbReference type="GO" id="GO:0008854">
    <property type="term" value="F:exodeoxyribonuclease V activity"/>
    <property type="evidence" value="ECO:0007669"/>
    <property type="project" value="UniProtKB-EC"/>
</dbReference>
<dbReference type="CDD" id="cd18809">
    <property type="entry name" value="SF1_C_RecD"/>
    <property type="match status" value="1"/>
</dbReference>
<evidence type="ECO:0000313" key="5">
    <source>
        <dbReference type="Proteomes" id="UP000294683"/>
    </source>
</evidence>
<evidence type="ECO:0000259" key="1">
    <source>
        <dbReference type="Pfam" id="PF13538"/>
    </source>
</evidence>
<dbReference type="AlphaFoldDB" id="A0A379AY18"/>
<dbReference type="Gene3D" id="3.40.50.300">
    <property type="entry name" value="P-loop containing nucleotide triphosphate hydrolases"/>
    <property type="match status" value="2"/>
</dbReference>
<dbReference type="EC" id="3.1.11.5" evidence="2"/>
<name>A0A379AY18_AVIGA</name>
<dbReference type="Proteomes" id="UP000255113">
    <property type="component" value="Unassembled WGS sequence"/>
</dbReference>
<gene>
    <name evidence="2" type="primary">recD_2</name>
    <name evidence="3" type="ORF">EV689_101179</name>
    <name evidence="2" type="ORF">NCTC11188_01011</name>
</gene>
<dbReference type="Pfam" id="PF13538">
    <property type="entry name" value="UvrD_C_2"/>
    <property type="match status" value="1"/>
</dbReference>
<dbReference type="InterPro" id="IPR027785">
    <property type="entry name" value="UvrD-like_helicase_C"/>
</dbReference>
<dbReference type="Pfam" id="PF13604">
    <property type="entry name" value="AAA_30"/>
    <property type="match status" value="1"/>
</dbReference>
<feature type="domain" description="UvrD-like helicase C-terminal" evidence="1">
    <location>
        <begin position="823"/>
        <end position="867"/>
    </location>
</feature>
<dbReference type="SUPFAM" id="SSF52540">
    <property type="entry name" value="P-loop containing nucleoside triphosphate hydrolases"/>
    <property type="match status" value="2"/>
</dbReference>
<evidence type="ECO:0000313" key="2">
    <source>
        <dbReference type="EMBL" id="SUB26652.1"/>
    </source>
</evidence>
<evidence type="ECO:0000313" key="4">
    <source>
        <dbReference type="Proteomes" id="UP000255113"/>
    </source>
</evidence>
<dbReference type="EMBL" id="SNXJ01000001">
    <property type="protein sequence ID" value="TDP30152.1"/>
    <property type="molecule type" value="Genomic_DNA"/>
</dbReference>
<dbReference type="RefSeq" id="WP_103853109.1">
    <property type="nucleotide sequence ID" value="NZ_PQVJ01000009.1"/>
</dbReference>
<dbReference type="Proteomes" id="UP000294683">
    <property type="component" value="Unassembled WGS sequence"/>
</dbReference>
<protein>
    <submittedName>
        <fullName evidence="2">Exodeoxyribonuclease V subunit alpha</fullName>
        <ecNumber evidence="2">3.1.11.5</ecNumber>
    </submittedName>
    <submittedName>
        <fullName evidence="3">UvrD-like helicase family protein</fullName>
    </submittedName>
</protein>
<accession>A0A379AY18</accession>
<dbReference type="EMBL" id="UGSQ01000003">
    <property type="protein sequence ID" value="SUB26652.1"/>
    <property type="molecule type" value="Genomic_DNA"/>
</dbReference>
<reference evidence="2 4" key="1">
    <citation type="submission" date="2018-06" db="EMBL/GenBank/DDBJ databases">
        <authorList>
            <consortium name="Pathogen Informatics"/>
            <person name="Doyle S."/>
        </authorList>
    </citation>
    <scope>NUCLEOTIDE SEQUENCE [LARGE SCALE GENOMIC DNA]</scope>
    <source>
        <strain evidence="2 4">NCTC11188</strain>
    </source>
</reference>
<dbReference type="InterPro" id="IPR027417">
    <property type="entry name" value="P-loop_NTPase"/>
</dbReference>
<keyword evidence="2" id="KW-0378">Hydrolase</keyword>
<proteinExistence type="predicted"/>
<evidence type="ECO:0000313" key="3">
    <source>
        <dbReference type="EMBL" id="TDP30152.1"/>
    </source>
</evidence>
<reference evidence="3 5" key="2">
    <citation type="submission" date="2019-03" db="EMBL/GenBank/DDBJ databases">
        <title>Genomic Encyclopedia of Type Strains, Phase IV (KMG-IV): sequencing the most valuable type-strain genomes for metagenomic binning, comparative biology and taxonomic classification.</title>
        <authorList>
            <person name="Goeker M."/>
        </authorList>
    </citation>
    <scope>NUCLEOTIDE SEQUENCE [LARGE SCALE GENOMIC DNA]</scope>
    <source>
        <strain evidence="3 5">DSM 17481</strain>
    </source>
</reference>
<keyword evidence="5" id="KW-1185">Reference proteome</keyword>